<keyword evidence="6" id="KW-1185">Reference proteome</keyword>
<evidence type="ECO:0000313" key="6">
    <source>
        <dbReference type="Proteomes" id="UP000007875"/>
    </source>
</evidence>
<feature type="disulfide bond" evidence="3">
    <location>
        <begin position="25"/>
        <end position="64"/>
    </location>
</feature>
<dbReference type="PROSITE" id="PS50070">
    <property type="entry name" value="KRINGLE_2"/>
    <property type="match status" value="4"/>
</dbReference>
<reference evidence="5" key="3">
    <citation type="submission" date="2025-09" db="UniProtKB">
        <authorList>
            <consortium name="Ensembl"/>
        </authorList>
    </citation>
    <scope>IDENTIFICATION</scope>
</reference>
<feature type="disulfide bond" evidence="3">
    <location>
        <begin position="227"/>
        <end position="250"/>
    </location>
</feature>
<dbReference type="Proteomes" id="UP000007875">
    <property type="component" value="Unassembled WGS sequence"/>
</dbReference>
<dbReference type="PANTHER" id="PTHR24261:SF7">
    <property type="entry name" value="KRINGLE DOMAIN-CONTAINING PROTEIN"/>
    <property type="match status" value="1"/>
</dbReference>
<proteinExistence type="predicted"/>
<dbReference type="InterPro" id="IPR038178">
    <property type="entry name" value="Kringle_sf"/>
</dbReference>
<feature type="domain" description="Kringle" evidence="4">
    <location>
        <begin position="86"/>
        <end position="159"/>
    </location>
</feature>
<protein>
    <recommendedName>
        <fullName evidence="4">Kringle domain-containing protein</fullName>
    </recommendedName>
</protein>
<dbReference type="InterPro" id="IPR013806">
    <property type="entry name" value="Kringle-like"/>
</dbReference>
<dbReference type="HOGENOM" id="CLU_786513_0_0_1"/>
<dbReference type="eggNOG" id="ENOG502QVNP">
    <property type="taxonomic scope" value="Eukaryota"/>
</dbReference>
<dbReference type="Gene3D" id="2.40.20.10">
    <property type="entry name" value="Plasminogen Kringle 4"/>
    <property type="match status" value="4"/>
</dbReference>
<dbReference type="PROSITE" id="PS00021">
    <property type="entry name" value="KRINGLE_1"/>
    <property type="match status" value="2"/>
</dbReference>
<keyword evidence="2 3" id="KW-1015">Disulfide bond</keyword>
<feature type="domain" description="Kringle" evidence="4">
    <location>
        <begin position="3"/>
        <end position="82"/>
    </location>
</feature>
<dbReference type="SMART" id="SM00130">
    <property type="entry name" value="KR"/>
    <property type="match status" value="4"/>
</dbReference>
<dbReference type="Pfam" id="PF00051">
    <property type="entry name" value="Kringle"/>
    <property type="match status" value="4"/>
</dbReference>
<dbReference type="CDD" id="cd00108">
    <property type="entry name" value="KR"/>
    <property type="match status" value="2"/>
</dbReference>
<evidence type="ECO:0000313" key="5">
    <source>
        <dbReference type="Ensembl" id="ENSCSAVP00000008982.1"/>
    </source>
</evidence>
<evidence type="ECO:0000259" key="4">
    <source>
        <dbReference type="PROSITE" id="PS50070"/>
    </source>
</evidence>
<dbReference type="InterPro" id="IPR018056">
    <property type="entry name" value="Kringle_CS"/>
</dbReference>
<sequence>CPECFNGNGADYRGSASFSNDGTVCQMWNQQSPHAHSDTSPDTYPELVENYCRNPGGLMKQPYCYRNSNNDPDKMYCDIPRCGKCDCFNGRGVLYNGTINTVISLSPCENWRGVYKAMIEAAGLSTHNYCRNPNPSVRAGPWCYARGDQTWQYCSVPRCPTKEGEIFAIPPCNTQDCLSCLQGNGRLYRGDVKQSANGNACLPWSTHQSSQSLFPQSEYPELQENFCRNPGGQTVLPWCYTNTNMWKSYCELPHCSDDSLHTIPYTIPIENVDCFIGEGLGYTGEVSVTLSGRNCQQWSVKSPHTHRYIVSGSGIELNGAICRNPSPYGKRKGPWCFVDDIEVRWEYCNIPRC</sequence>
<dbReference type="GeneTree" id="ENSGT00940000155208"/>
<dbReference type="InParanoid" id="H2YUH2"/>
<keyword evidence="1 3" id="KW-0420">Kringle</keyword>
<reference evidence="5" key="2">
    <citation type="submission" date="2025-08" db="UniProtKB">
        <authorList>
            <consortium name="Ensembl"/>
        </authorList>
    </citation>
    <scope>IDENTIFICATION</scope>
</reference>
<dbReference type="SUPFAM" id="SSF57440">
    <property type="entry name" value="Kringle-like"/>
    <property type="match status" value="4"/>
</dbReference>
<dbReference type="InterPro" id="IPR000001">
    <property type="entry name" value="Kringle"/>
</dbReference>
<dbReference type="PANTHER" id="PTHR24261">
    <property type="entry name" value="PLASMINOGEN-RELATED"/>
    <property type="match status" value="1"/>
</dbReference>
<accession>H2YUH2</accession>
<evidence type="ECO:0000256" key="1">
    <source>
        <dbReference type="ARBA" id="ARBA00022572"/>
    </source>
</evidence>
<dbReference type="PRINTS" id="PR00018">
    <property type="entry name" value="KRINGLE"/>
</dbReference>
<feature type="domain" description="Kringle" evidence="4">
    <location>
        <begin position="273"/>
        <end position="353"/>
    </location>
</feature>
<dbReference type="Ensembl" id="ENSCSAVT00000009096.1">
    <property type="protein sequence ID" value="ENSCSAVP00000008982.1"/>
    <property type="gene ID" value="ENSCSAVG00000005317.1"/>
</dbReference>
<dbReference type="InterPro" id="IPR050759">
    <property type="entry name" value="Serine_protease_kringle"/>
</dbReference>
<name>H2YUH2_CIOSA</name>
<organism evidence="5 6">
    <name type="scientific">Ciona savignyi</name>
    <name type="common">Pacific transparent sea squirt</name>
    <dbReference type="NCBI Taxonomy" id="51511"/>
    <lineage>
        <taxon>Eukaryota</taxon>
        <taxon>Metazoa</taxon>
        <taxon>Chordata</taxon>
        <taxon>Tunicata</taxon>
        <taxon>Ascidiacea</taxon>
        <taxon>Phlebobranchia</taxon>
        <taxon>Cionidae</taxon>
        <taxon>Ciona</taxon>
    </lineage>
</organism>
<comment type="caution">
    <text evidence="3">Lacks conserved residue(s) required for the propagation of feature annotation.</text>
</comment>
<dbReference type="OMA" id="YATDYRG"/>
<feature type="domain" description="Kringle" evidence="4">
    <location>
        <begin position="179"/>
        <end position="255"/>
    </location>
</feature>
<evidence type="ECO:0000256" key="3">
    <source>
        <dbReference type="PROSITE-ProRule" id="PRU00121"/>
    </source>
</evidence>
<reference evidence="6" key="1">
    <citation type="submission" date="2003-08" db="EMBL/GenBank/DDBJ databases">
        <authorList>
            <person name="Birren B."/>
            <person name="Nusbaum C."/>
            <person name="Abebe A."/>
            <person name="Abouelleil A."/>
            <person name="Adekoya E."/>
            <person name="Ait-zahra M."/>
            <person name="Allen N."/>
            <person name="Allen T."/>
            <person name="An P."/>
            <person name="Anderson M."/>
            <person name="Anderson S."/>
            <person name="Arachchi H."/>
            <person name="Armbruster J."/>
            <person name="Bachantsang P."/>
            <person name="Baldwin J."/>
            <person name="Barry A."/>
            <person name="Bayul T."/>
            <person name="Blitshsteyn B."/>
            <person name="Bloom T."/>
            <person name="Blye J."/>
            <person name="Boguslavskiy L."/>
            <person name="Borowsky M."/>
            <person name="Boukhgalter B."/>
            <person name="Brunache A."/>
            <person name="Butler J."/>
            <person name="Calixte N."/>
            <person name="Calvo S."/>
            <person name="Camarata J."/>
            <person name="Campo K."/>
            <person name="Chang J."/>
            <person name="Cheshatsang Y."/>
            <person name="Citroen M."/>
            <person name="Collymore A."/>
            <person name="Considine T."/>
            <person name="Cook A."/>
            <person name="Cooke P."/>
            <person name="Corum B."/>
            <person name="Cuomo C."/>
            <person name="David R."/>
            <person name="Dawoe T."/>
            <person name="Degray S."/>
            <person name="Dodge S."/>
            <person name="Dooley K."/>
            <person name="Dorje P."/>
            <person name="Dorjee K."/>
            <person name="Dorris L."/>
            <person name="Duffey N."/>
            <person name="Dupes A."/>
            <person name="Elkins T."/>
            <person name="Engels R."/>
            <person name="Erickson J."/>
            <person name="Farina A."/>
            <person name="Faro S."/>
            <person name="Ferreira P."/>
            <person name="Fischer H."/>
            <person name="Fitzgerald M."/>
            <person name="Foley K."/>
            <person name="Gage D."/>
            <person name="Galagan J."/>
            <person name="Gearin G."/>
            <person name="Gnerre S."/>
            <person name="Gnirke A."/>
            <person name="Goyette A."/>
            <person name="Graham J."/>
            <person name="Grandbois E."/>
            <person name="Gyaltsen K."/>
            <person name="Hafez N."/>
            <person name="Hagopian D."/>
            <person name="Hagos B."/>
            <person name="Hall J."/>
            <person name="Hatcher B."/>
            <person name="Heller A."/>
            <person name="Higgins H."/>
            <person name="Honan T."/>
            <person name="Horn A."/>
            <person name="Houde N."/>
            <person name="Hughes L."/>
            <person name="Hulme W."/>
            <person name="Husby E."/>
            <person name="Iliev I."/>
            <person name="Jaffe D."/>
            <person name="Jones C."/>
            <person name="Kamal M."/>
            <person name="Kamat A."/>
            <person name="Kamvysselis M."/>
            <person name="Karlsson E."/>
            <person name="Kells C."/>
            <person name="Kieu A."/>
            <person name="Kisner P."/>
            <person name="Kodira C."/>
            <person name="Kulbokas E."/>
            <person name="Labutti K."/>
            <person name="Lama D."/>
            <person name="Landers T."/>
            <person name="Leger J."/>
            <person name="Levine S."/>
            <person name="Lewis D."/>
            <person name="Lewis T."/>
            <person name="Lindblad-toh K."/>
            <person name="Liu X."/>
            <person name="Lokyitsang T."/>
            <person name="Lokyitsang Y."/>
            <person name="Lucien O."/>
            <person name="Lui A."/>
            <person name="Ma L.J."/>
            <person name="Mabbitt R."/>
            <person name="Macdonald J."/>
            <person name="Maclean C."/>
            <person name="Major J."/>
            <person name="Manning J."/>
            <person name="Marabella R."/>
            <person name="Maru K."/>
            <person name="Matthews C."/>
            <person name="Mauceli E."/>
            <person name="Mccarthy M."/>
            <person name="Mcdonough S."/>
            <person name="Mcghee T."/>
            <person name="Meldrim J."/>
            <person name="Meneus L."/>
            <person name="Mesirov J."/>
            <person name="Mihalev A."/>
            <person name="Mihova T."/>
            <person name="Mikkelsen T."/>
            <person name="Mlenga V."/>
            <person name="Moru K."/>
            <person name="Mozes J."/>
            <person name="Mulrain L."/>
            <person name="Munson G."/>
            <person name="Naylor J."/>
            <person name="Newes C."/>
            <person name="Nguyen C."/>
            <person name="Nguyen N."/>
            <person name="Nguyen T."/>
            <person name="Nicol R."/>
            <person name="Nielsen C."/>
            <person name="Nizzari M."/>
            <person name="Norbu C."/>
            <person name="Norbu N."/>
            <person name="O'donnell P."/>
            <person name="Okoawo O."/>
            <person name="O'leary S."/>
            <person name="Omotosho B."/>
            <person name="O'neill K."/>
            <person name="Osman S."/>
            <person name="Parker S."/>
            <person name="Perrin D."/>
            <person name="Phunkhang P."/>
            <person name="Piqani B."/>
            <person name="Purcell S."/>
            <person name="Rachupka T."/>
            <person name="Ramasamy U."/>
            <person name="Rameau R."/>
            <person name="Ray V."/>
            <person name="Raymond C."/>
            <person name="Retta R."/>
            <person name="Richardson S."/>
            <person name="Rise C."/>
            <person name="Rodriguez J."/>
            <person name="Rogers J."/>
            <person name="Rogov P."/>
            <person name="Rutman M."/>
            <person name="Schupbach R."/>
            <person name="Seaman C."/>
            <person name="Settipalli S."/>
            <person name="Sharpe T."/>
            <person name="Sheridan J."/>
            <person name="Sherpa N."/>
            <person name="Shi J."/>
            <person name="Smirnov S."/>
            <person name="Smith C."/>
            <person name="Sougnez C."/>
            <person name="Spencer B."/>
            <person name="Stalker J."/>
            <person name="Stange-thomann N."/>
            <person name="Stavropoulos S."/>
            <person name="Stetson K."/>
            <person name="Stone C."/>
            <person name="Stone S."/>
            <person name="Stubbs M."/>
            <person name="Talamas J."/>
            <person name="Tchuinga P."/>
            <person name="Tenzing P."/>
            <person name="Tesfaye S."/>
            <person name="Theodore J."/>
            <person name="Thoulutsang Y."/>
            <person name="Topham K."/>
            <person name="Towey S."/>
            <person name="Tsamla T."/>
            <person name="Tsomo N."/>
            <person name="Vallee D."/>
            <person name="Vassiliev H."/>
            <person name="Venkataraman V."/>
            <person name="Vinson J."/>
            <person name="Vo A."/>
            <person name="Wade C."/>
            <person name="Wang S."/>
            <person name="Wangchuk T."/>
            <person name="Wangdi T."/>
            <person name="Whittaker C."/>
            <person name="Wilkinson J."/>
            <person name="Wu Y."/>
            <person name="Wyman D."/>
            <person name="Yadav S."/>
            <person name="Yang S."/>
            <person name="Yang X."/>
            <person name="Yeager S."/>
            <person name="Yee E."/>
            <person name="Young G."/>
            <person name="Zainoun J."/>
            <person name="Zembeck L."/>
            <person name="Zimmer A."/>
            <person name="Zody M."/>
            <person name="Lander E."/>
        </authorList>
    </citation>
    <scope>NUCLEOTIDE SEQUENCE [LARGE SCALE GENOMIC DNA]</scope>
</reference>
<dbReference type="STRING" id="51511.ENSCSAVP00000008982"/>
<dbReference type="AlphaFoldDB" id="H2YUH2"/>
<evidence type="ECO:0000256" key="2">
    <source>
        <dbReference type="ARBA" id="ARBA00023157"/>
    </source>
</evidence>